<dbReference type="Proteomes" id="UP000190774">
    <property type="component" value="Unassembled WGS sequence"/>
</dbReference>
<dbReference type="InterPro" id="IPR036196">
    <property type="entry name" value="Ptyr_pPase_sf"/>
</dbReference>
<accession>A0A1T4XRN0</accession>
<feature type="active site" description="Proton donor" evidence="6">
    <location>
        <position position="122"/>
    </location>
</feature>
<reference evidence="9" key="1">
    <citation type="submission" date="2017-02" db="EMBL/GenBank/DDBJ databases">
        <authorList>
            <person name="Varghese N."/>
            <person name="Submissions S."/>
        </authorList>
    </citation>
    <scope>NUCLEOTIDE SEQUENCE [LARGE SCALE GENOMIC DNA]</scope>
    <source>
        <strain evidence="9">ATCC 700200</strain>
    </source>
</reference>
<dbReference type="GO" id="GO:0004725">
    <property type="term" value="F:protein tyrosine phosphatase activity"/>
    <property type="evidence" value="ECO:0007669"/>
    <property type="project" value="UniProtKB-EC"/>
</dbReference>
<comment type="similarity">
    <text evidence="1">Belongs to the low molecular weight phosphotyrosine protein phosphatase family.</text>
</comment>
<protein>
    <recommendedName>
        <fullName evidence="2">protein-tyrosine-phosphatase</fullName>
        <ecNumber evidence="2">3.1.3.48</ecNumber>
    </recommendedName>
</protein>
<evidence type="ECO:0000256" key="3">
    <source>
        <dbReference type="ARBA" id="ARBA00022801"/>
    </source>
</evidence>
<dbReference type="SMART" id="SM00226">
    <property type="entry name" value="LMWPc"/>
    <property type="match status" value="1"/>
</dbReference>
<dbReference type="SUPFAM" id="SSF52788">
    <property type="entry name" value="Phosphotyrosine protein phosphatases I"/>
    <property type="match status" value="1"/>
</dbReference>
<dbReference type="RefSeq" id="WP_176159319.1">
    <property type="nucleotide sequence ID" value="NZ_FUYE01000005.1"/>
</dbReference>
<evidence type="ECO:0000256" key="2">
    <source>
        <dbReference type="ARBA" id="ARBA00013064"/>
    </source>
</evidence>
<dbReference type="InterPro" id="IPR023485">
    <property type="entry name" value="Ptyr_pPase"/>
</dbReference>
<dbReference type="AlphaFoldDB" id="A0A1T4XRN0"/>
<dbReference type="STRING" id="48467.SAMN02745166_01821"/>
<evidence type="ECO:0000313" key="8">
    <source>
        <dbReference type="EMBL" id="SKA92023.1"/>
    </source>
</evidence>
<dbReference type="PANTHER" id="PTHR11717">
    <property type="entry name" value="LOW MOLECULAR WEIGHT PROTEIN TYROSINE PHOSPHATASE"/>
    <property type="match status" value="1"/>
</dbReference>
<dbReference type="InterPro" id="IPR050438">
    <property type="entry name" value="LMW_PTPase"/>
</dbReference>
<dbReference type="PANTHER" id="PTHR11717:SF31">
    <property type="entry name" value="LOW MOLECULAR WEIGHT PROTEIN-TYROSINE-PHOSPHATASE ETP-RELATED"/>
    <property type="match status" value="1"/>
</dbReference>
<gene>
    <name evidence="8" type="ORF">SAMN02745166_01821</name>
</gene>
<evidence type="ECO:0000256" key="6">
    <source>
        <dbReference type="PIRSR" id="PIRSR617867-1"/>
    </source>
</evidence>
<dbReference type="EC" id="3.1.3.48" evidence="2"/>
<name>A0A1T4XRN0_9BACT</name>
<evidence type="ECO:0000259" key="7">
    <source>
        <dbReference type="SMART" id="SM00226"/>
    </source>
</evidence>
<proteinExistence type="inferred from homology"/>
<dbReference type="PRINTS" id="PR00719">
    <property type="entry name" value="LMWPTPASE"/>
</dbReference>
<feature type="active site" evidence="6">
    <location>
        <position position="14"/>
    </location>
</feature>
<dbReference type="InterPro" id="IPR017867">
    <property type="entry name" value="Tyr_phospatase_low_mol_wt"/>
</dbReference>
<dbReference type="Pfam" id="PF01451">
    <property type="entry name" value="LMWPc"/>
    <property type="match status" value="1"/>
</dbReference>
<sequence length="170" mass="18622">MKNVLFVCTGNTCRSPLAEVLFRDLVKDRADYQVGSAGVGAFSGQAASRNSAILAKERGLDLSMHQSRAATIDLIEAATHIFGMSRSHVAAILAEYPEAEDKVYLVSEFTADDHLRGRDLCDPFGGDLSEYRETLQHLEAMLPSVLAYIEQTWKDENADAEAGRGRQQGD</sequence>
<keyword evidence="4" id="KW-0904">Protein phosphatase</keyword>
<dbReference type="EMBL" id="FUYE01000005">
    <property type="protein sequence ID" value="SKA92023.1"/>
    <property type="molecule type" value="Genomic_DNA"/>
</dbReference>
<evidence type="ECO:0000256" key="4">
    <source>
        <dbReference type="ARBA" id="ARBA00022912"/>
    </source>
</evidence>
<comment type="catalytic activity">
    <reaction evidence="5">
        <text>O-phospho-L-tyrosyl-[protein] + H2O = L-tyrosyl-[protein] + phosphate</text>
        <dbReference type="Rhea" id="RHEA:10684"/>
        <dbReference type="Rhea" id="RHEA-COMP:10136"/>
        <dbReference type="Rhea" id="RHEA-COMP:20101"/>
        <dbReference type="ChEBI" id="CHEBI:15377"/>
        <dbReference type="ChEBI" id="CHEBI:43474"/>
        <dbReference type="ChEBI" id="CHEBI:46858"/>
        <dbReference type="ChEBI" id="CHEBI:61978"/>
        <dbReference type="EC" id="3.1.3.48"/>
    </reaction>
</comment>
<keyword evidence="3" id="KW-0378">Hydrolase</keyword>
<keyword evidence="9" id="KW-1185">Reference proteome</keyword>
<evidence type="ECO:0000256" key="5">
    <source>
        <dbReference type="ARBA" id="ARBA00051722"/>
    </source>
</evidence>
<feature type="domain" description="Phosphotyrosine protein phosphatase I" evidence="7">
    <location>
        <begin position="2"/>
        <end position="148"/>
    </location>
</feature>
<evidence type="ECO:0000313" key="9">
    <source>
        <dbReference type="Proteomes" id="UP000190774"/>
    </source>
</evidence>
<organism evidence="8 9">
    <name type="scientific">Prosthecobacter debontii</name>
    <dbReference type="NCBI Taxonomy" id="48467"/>
    <lineage>
        <taxon>Bacteria</taxon>
        <taxon>Pseudomonadati</taxon>
        <taxon>Verrucomicrobiota</taxon>
        <taxon>Verrucomicrobiia</taxon>
        <taxon>Verrucomicrobiales</taxon>
        <taxon>Verrucomicrobiaceae</taxon>
        <taxon>Prosthecobacter</taxon>
    </lineage>
</organism>
<dbReference type="Gene3D" id="3.40.50.2300">
    <property type="match status" value="1"/>
</dbReference>
<feature type="active site" description="Nucleophile" evidence="6">
    <location>
        <position position="8"/>
    </location>
</feature>
<dbReference type="CDD" id="cd16344">
    <property type="entry name" value="LMWPAP"/>
    <property type="match status" value="1"/>
</dbReference>
<evidence type="ECO:0000256" key="1">
    <source>
        <dbReference type="ARBA" id="ARBA00011063"/>
    </source>
</evidence>